<organism evidence="2 3">
    <name type="scientific">Mesocricetus auratus</name>
    <name type="common">Golden hamster</name>
    <dbReference type="NCBI Taxonomy" id="10036"/>
    <lineage>
        <taxon>Eukaryota</taxon>
        <taxon>Metazoa</taxon>
        <taxon>Chordata</taxon>
        <taxon>Craniata</taxon>
        <taxon>Vertebrata</taxon>
        <taxon>Euteleostomi</taxon>
        <taxon>Mammalia</taxon>
        <taxon>Eutheria</taxon>
        <taxon>Euarchontoglires</taxon>
        <taxon>Glires</taxon>
        <taxon>Rodentia</taxon>
        <taxon>Myomorpha</taxon>
        <taxon>Muroidea</taxon>
        <taxon>Cricetidae</taxon>
        <taxon>Cricetinae</taxon>
        <taxon>Mesocricetus</taxon>
    </lineage>
</organism>
<protein>
    <submittedName>
        <fullName evidence="3">Rabphilin-3A-like</fullName>
    </submittedName>
</protein>
<dbReference type="Proteomes" id="UP000886700">
    <property type="component" value="Unplaced"/>
</dbReference>
<accession>A0ABM2Y9N9</accession>
<reference evidence="3" key="1">
    <citation type="submission" date="2025-08" db="UniProtKB">
        <authorList>
            <consortium name="RefSeq"/>
        </authorList>
    </citation>
    <scope>IDENTIFICATION</scope>
    <source>
        <tissue evidence="3">Liver</tissue>
    </source>
</reference>
<gene>
    <name evidence="3" type="primary">LOC121143533</name>
</gene>
<dbReference type="GeneID" id="121143533"/>
<evidence type="ECO:0000313" key="3">
    <source>
        <dbReference type="RefSeq" id="XP_040611545.1"/>
    </source>
</evidence>
<keyword evidence="2" id="KW-1185">Reference proteome</keyword>
<feature type="compositionally biased region" description="Basic residues" evidence="1">
    <location>
        <begin position="42"/>
        <end position="55"/>
    </location>
</feature>
<feature type="region of interest" description="Disordered" evidence="1">
    <location>
        <begin position="1"/>
        <end position="133"/>
    </location>
</feature>
<evidence type="ECO:0000256" key="1">
    <source>
        <dbReference type="SAM" id="MobiDB-lite"/>
    </source>
</evidence>
<dbReference type="RefSeq" id="XP_040611545.1">
    <property type="nucleotide sequence ID" value="XM_040755611.1"/>
</dbReference>
<proteinExistence type="predicted"/>
<feature type="compositionally biased region" description="Basic residues" evidence="1">
    <location>
        <begin position="118"/>
        <end position="128"/>
    </location>
</feature>
<evidence type="ECO:0000313" key="2">
    <source>
        <dbReference type="Proteomes" id="UP000886700"/>
    </source>
</evidence>
<name>A0ABM2Y9N9_MESAU</name>
<sequence length="190" mass="19877">MGPAARGGTPGTRQLPLPLRKRTRQAEGSGGAGQALPEVKRPLRAPARRASRPRKVSAGSAPPPQSAGPGSASVRNGAELRAQASPSPAERARNASGSVSSLSAARPRPGNPPPSRHALLRSRPRPSKKPAAAFTSALWSAARSRRLKRIPTRHSCPAGASSHPRPLRCLEMFVYATAQSHPLVLPDCPC</sequence>